<sequence>MSTTRPPRLDSSIYEYWKVVWHHPVIIDDKKVEVLKLRDQWSTSENKTSSSNYKAKTAIYNAIDIPLITAVISCALVMEKSKPITSI</sequence>
<accession>A0A816WEG6</accession>
<name>A0A816WEG6_BRANA</name>
<proteinExistence type="predicted"/>
<reference evidence="1" key="1">
    <citation type="submission" date="2021-01" db="EMBL/GenBank/DDBJ databases">
        <authorList>
            <consortium name="Genoscope - CEA"/>
            <person name="William W."/>
        </authorList>
    </citation>
    <scope>NUCLEOTIDE SEQUENCE</scope>
</reference>
<evidence type="ECO:0000313" key="1">
    <source>
        <dbReference type="EMBL" id="CAF2124754.1"/>
    </source>
</evidence>
<organism evidence="1">
    <name type="scientific">Brassica napus</name>
    <name type="common">Rape</name>
    <dbReference type="NCBI Taxonomy" id="3708"/>
    <lineage>
        <taxon>Eukaryota</taxon>
        <taxon>Viridiplantae</taxon>
        <taxon>Streptophyta</taxon>
        <taxon>Embryophyta</taxon>
        <taxon>Tracheophyta</taxon>
        <taxon>Spermatophyta</taxon>
        <taxon>Magnoliopsida</taxon>
        <taxon>eudicotyledons</taxon>
        <taxon>Gunneridae</taxon>
        <taxon>Pentapetalae</taxon>
        <taxon>rosids</taxon>
        <taxon>malvids</taxon>
        <taxon>Brassicales</taxon>
        <taxon>Brassicaceae</taxon>
        <taxon>Brassiceae</taxon>
        <taxon>Brassica</taxon>
    </lineage>
</organism>
<dbReference type="AlphaFoldDB" id="A0A816WEG6"/>
<dbReference type="Proteomes" id="UP001295469">
    <property type="component" value="Chromosome A03"/>
</dbReference>
<protein>
    <submittedName>
        <fullName evidence="1">(rape) hypothetical protein</fullName>
    </submittedName>
</protein>
<gene>
    <name evidence="1" type="ORF">DARMORV10_A03P27610.1</name>
</gene>
<dbReference type="EMBL" id="HG994357">
    <property type="protein sequence ID" value="CAF2124754.1"/>
    <property type="molecule type" value="Genomic_DNA"/>
</dbReference>